<dbReference type="NCBIfam" id="TIGR00277">
    <property type="entry name" value="HDIG"/>
    <property type="match status" value="1"/>
</dbReference>
<name>A0A919BEC6_9GAMM</name>
<keyword evidence="3" id="KW-1185">Reference proteome</keyword>
<evidence type="ECO:0000313" key="2">
    <source>
        <dbReference type="EMBL" id="GHF85079.1"/>
    </source>
</evidence>
<dbReference type="InterPro" id="IPR021812">
    <property type="entry name" value="DUF3391"/>
</dbReference>
<dbReference type="Pfam" id="PF13487">
    <property type="entry name" value="HD_5"/>
    <property type="match status" value="1"/>
</dbReference>
<dbReference type="InterPro" id="IPR006675">
    <property type="entry name" value="HDIG_dom"/>
</dbReference>
<feature type="domain" description="HD-GYP" evidence="1">
    <location>
        <begin position="138"/>
        <end position="334"/>
    </location>
</feature>
<reference evidence="2" key="2">
    <citation type="submission" date="2020-09" db="EMBL/GenBank/DDBJ databases">
        <authorList>
            <person name="Sun Q."/>
            <person name="Kim S."/>
        </authorList>
    </citation>
    <scope>NUCLEOTIDE SEQUENCE</scope>
    <source>
        <strain evidence="2">KCTC 42731</strain>
    </source>
</reference>
<dbReference type="Gene3D" id="1.10.3210.10">
    <property type="entry name" value="Hypothetical protein af1432"/>
    <property type="match status" value="1"/>
</dbReference>
<dbReference type="PANTHER" id="PTHR43155:SF2">
    <property type="entry name" value="CYCLIC DI-GMP PHOSPHODIESTERASE PA4108"/>
    <property type="match status" value="1"/>
</dbReference>
<dbReference type="SUPFAM" id="SSF109604">
    <property type="entry name" value="HD-domain/PDEase-like"/>
    <property type="match status" value="1"/>
</dbReference>
<dbReference type="AlphaFoldDB" id="A0A919BEC6"/>
<gene>
    <name evidence="2" type="ORF">GCM10017161_10730</name>
</gene>
<dbReference type="EMBL" id="BNCK01000002">
    <property type="protein sequence ID" value="GHF85079.1"/>
    <property type="molecule type" value="Genomic_DNA"/>
</dbReference>
<dbReference type="InterPro" id="IPR003607">
    <property type="entry name" value="HD/PDEase_dom"/>
</dbReference>
<evidence type="ECO:0000313" key="3">
    <source>
        <dbReference type="Proteomes" id="UP000623842"/>
    </source>
</evidence>
<evidence type="ECO:0000259" key="1">
    <source>
        <dbReference type="PROSITE" id="PS51832"/>
    </source>
</evidence>
<protein>
    <submittedName>
        <fullName evidence="2">Phosphodiesterase</fullName>
    </submittedName>
</protein>
<dbReference type="InterPro" id="IPR037522">
    <property type="entry name" value="HD_GYP_dom"/>
</dbReference>
<dbReference type="PROSITE" id="PS51832">
    <property type="entry name" value="HD_GYP"/>
    <property type="match status" value="1"/>
</dbReference>
<reference evidence="2" key="1">
    <citation type="journal article" date="2014" name="Int. J. Syst. Evol. Microbiol.">
        <title>Complete genome sequence of Corynebacterium casei LMG S-19264T (=DSM 44701T), isolated from a smear-ripened cheese.</title>
        <authorList>
            <consortium name="US DOE Joint Genome Institute (JGI-PGF)"/>
            <person name="Walter F."/>
            <person name="Albersmeier A."/>
            <person name="Kalinowski J."/>
            <person name="Ruckert C."/>
        </authorList>
    </citation>
    <scope>NUCLEOTIDE SEQUENCE</scope>
    <source>
        <strain evidence="2">KCTC 42731</strain>
    </source>
</reference>
<dbReference type="Proteomes" id="UP000623842">
    <property type="component" value="Unassembled WGS sequence"/>
</dbReference>
<comment type="caution">
    <text evidence="2">The sequence shown here is derived from an EMBL/GenBank/DDBJ whole genome shotgun (WGS) entry which is preliminary data.</text>
</comment>
<dbReference type="GO" id="GO:0008081">
    <property type="term" value="F:phosphoric diester hydrolase activity"/>
    <property type="evidence" value="ECO:0007669"/>
    <property type="project" value="UniProtKB-ARBA"/>
</dbReference>
<dbReference type="RefSeq" id="WP_189768044.1">
    <property type="nucleotide sequence ID" value="NZ_BNCK01000002.1"/>
</dbReference>
<dbReference type="SMART" id="SM00471">
    <property type="entry name" value="HDc"/>
    <property type="match status" value="1"/>
</dbReference>
<sequence>MTDPRSFETISVSDLVVGMYVVAITDSENLEIKSEGYVNSANTIRQLQRAKIKQVCVDPSRQKKVENIDRVLSDIPSLKEKQQANRPKVERTLDQEMKQASKLYNDAKALQAKIMGSVKLEKALKIDNISETTNAMVDSVFRNSDALSCLTRMQSKDSYLLEHSLNVAILMAVFAKHLGFEKRQIQEMFLGAFLHDLGKVLIPDEILHKPGALTDKEYKIMQSHVALGLKMLEDSPEISHIAMRMVREHHERNDGRGYPKGLTKEDISKYGHMIAIVDSYDAMTSDRVYQKGMTPIKAFKILVSESPASFDEELVEKFIQCLGVYPVGTLVKLNSGKLGLISKLNPQRPLHPYVKVFYSTRMNQAIPIEEINLAQSKYRDQIDCCIKPEEFNINLLGFFHAAFIN</sequence>
<organism evidence="2 3">
    <name type="scientific">Thalassotalea marina</name>
    <dbReference type="NCBI Taxonomy" id="1673741"/>
    <lineage>
        <taxon>Bacteria</taxon>
        <taxon>Pseudomonadati</taxon>
        <taxon>Pseudomonadota</taxon>
        <taxon>Gammaproteobacteria</taxon>
        <taxon>Alteromonadales</taxon>
        <taxon>Colwelliaceae</taxon>
        <taxon>Thalassotalea</taxon>
    </lineage>
</organism>
<dbReference type="Pfam" id="PF11871">
    <property type="entry name" value="DUF3391"/>
    <property type="match status" value="1"/>
</dbReference>
<dbReference type="CDD" id="cd00077">
    <property type="entry name" value="HDc"/>
    <property type="match status" value="1"/>
</dbReference>
<accession>A0A919BEC6</accession>
<proteinExistence type="predicted"/>
<dbReference type="PANTHER" id="PTHR43155">
    <property type="entry name" value="CYCLIC DI-GMP PHOSPHODIESTERASE PA4108-RELATED"/>
    <property type="match status" value="1"/>
</dbReference>